<keyword evidence="2" id="KW-1185">Reference proteome</keyword>
<comment type="caution">
    <text evidence="1">The sequence shown here is derived from an EMBL/GenBank/DDBJ whole genome shotgun (WGS) entry which is preliminary data.</text>
</comment>
<dbReference type="EMBL" id="JAYFUL010000042">
    <property type="protein sequence ID" value="MEA5260009.1"/>
    <property type="molecule type" value="Genomic_DNA"/>
</dbReference>
<name>A0ABU5QT68_9BACT</name>
<protein>
    <recommendedName>
        <fullName evidence="3">Alpha/beta hydrolase</fullName>
    </recommendedName>
</protein>
<dbReference type="SUPFAM" id="SSF53474">
    <property type="entry name" value="alpha/beta-Hydrolases"/>
    <property type="match status" value="1"/>
</dbReference>
<dbReference type="Proteomes" id="UP001304671">
    <property type="component" value="Unassembled WGS sequence"/>
</dbReference>
<accession>A0ABU5QT68</accession>
<dbReference type="Gene3D" id="3.40.50.1820">
    <property type="entry name" value="alpha/beta hydrolase"/>
    <property type="match status" value="1"/>
</dbReference>
<dbReference type="RefSeq" id="WP_323252127.1">
    <property type="nucleotide sequence ID" value="NZ_JAYFUL010000042.1"/>
</dbReference>
<evidence type="ECO:0000313" key="1">
    <source>
        <dbReference type="EMBL" id="MEA5260009.1"/>
    </source>
</evidence>
<organism evidence="1 2">
    <name type="scientific">Arcicella aquatica</name>
    <dbReference type="NCBI Taxonomy" id="217141"/>
    <lineage>
        <taxon>Bacteria</taxon>
        <taxon>Pseudomonadati</taxon>
        <taxon>Bacteroidota</taxon>
        <taxon>Cytophagia</taxon>
        <taxon>Cytophagales</taxon>
        <taxon>Flectobacillaceae</taxon>
        <taxon>Arcicella</taxon>
    </lineage>
</organism>
<reference evidence="1 2" key="1">
    <citation type="submission" date="2023-12" db="EMBL/GenBank/DDBJ databases">
        <title>Novel species of the genus Arcicella isolated from rivers.</title>
        <authorList>
            <person name="Lu H."/>
        </authorList>
    </citation>
    <scope>NUCLEOTIDE SEQUENCE [LARGE SCALE GENOMIC DNA]</scope>
    <source>
        <strain evidence="1 2">LMG 21963</strain>
    </source>
</reference>
<gene>
    <name evidence="1" type="ORF">VB264_19585</name>
</gene>
<evidence type="ECO:0008006" key="3">
    <source>
        <dbReference type="Google" id="ProtNLM"/>
    </source>
</evidence>
<sequence>MKKKLTAIYSFLLLLFYNNLIGQNIEKYRDKVDNLSFTYYALQPQSKVVGVLVLLPGSGENPKSIFEKTNLPQIMANNGYLILAPELHNSLFADQSTIKELDKICKTQCDKYKVLSLMIGGFSSGGAVAVGYAEYLVKSDTSNILKGVFTIDPPLDLTRLYASALRRINYQCKGLIMKEGYAIKGILENTLGGSPDSKPEQYLIHSSYSANDSEGGNAKYLKSIPIRLYTEPDLDFVRRTYCTDLQIDDINAYDLESLYKFLLKIGNKNVEYITTRGRGFHSWNIVDAPDCANWMMSISK</sequence>
<proteinExistence type="predicted"/>
<dbReference type="InterPro" id="IPR029058">
    <property type="entry name" value="AB_hydrolase_fold"/>
</dbReference>
<evidence type="ECO:0000313" key="2">
    <source>
        <dbReference type="Proteomes" id="UP001304671"/>
    </source>
</evidence>